<reference evidence="1 2" key="1">
    <citation type="journal article" date="2010" name="ChemBioChem">
        <title>Cloning and characterization of the biosynthetic gene cluster of 16-membered macrolide antibiotic FD-891: involvement of a dual functional cytochrome P450 monooxygenase catalyzing epoxidation and hydroxylation.</title>
        <authorList>
            <person name="Kudo F."/>
            <person name="Motegi A."/>
            <person name="Mizoue K."/>
            <person name="Eguchi T."/>
        </authorList>
    </citation>
    <scope>NUCLEOTIDE SEQUENCE [LARGE SCALE GENOMIC DNA]</scope>
    <source>
        <strain evidence="1 2">A-8890</strain>
    </source>
</reference>
<name>A0ABM7FJQ5_9ACTN</name>
<dbReference type="Proteomes" id="UP001321542">
    <property type="component" value="Chromosome"/>
</dbReference>
<sequence>MPMIRLTAPTGALTEEGRTTVQRDLAAVPEKHLKPVFVRQTP</sequence>
<gene>
    <name evidence="1" type="ORF">SGFS_078000</name>
</gene>
<reference evidence="1 2" key="2">
    <citation type="journal article" date="2023" name="ChemBioChem">
        <title>Acyltransferase Domain Exchange between Two Independent Type I Polyketide Synthases in the Same Producer Strain of Macrolide Antibiotics.</title>
        <authorList>
            <person name="Kudo F."/>
            <person name="Kishikawa K."/>
            <person name="Tsuboi K."/>
            <person name="Kido T."/>
            <person name="Usui T."/>
            <person name="Hashimoto J."/>
            <person name="Shin-Ya K."/>
            <person name="Miyanaga A."/>
            <person name="Eguchi T."/>
        </authorList>
    </citation>
    <scope>NUCLEOTIDE SEQUENCE [LARGE SCALE GENOMIC DNA]</scope>
    <source>
        <strain evidence="1 2">A-8890</strain>
    </source>
</reference>
<organism evidence="1 2">
    <name type="scientific">Streptomyces graminofaciens</name>
    <dbReference type="NCBI Taxonomy" id="68212"/>
    <lineage>
        <taxon>Bacteria</taxon>
        <taxon>Bacillati</taxon>
        <taxon>Actinomycetota</taxon>
        <taxon>Actinomycetes</taxon>
        <taxon>Kitasatosporales</taxon>
        <taxon>Streptomycetaceae</taxon>
        <taxon>Streptomyces</taxon>
    </lineage>
</organism>
<evidence type="ECO:0000313" key="1">
    <source>
        <dbReference type="EMBL" id="BBC36506.1"/>
    </source>
</evidence>
<accession>A0ABM7FJQ5</accession>
<evidence type="ECO:0000313" key="2">
    <source>
        <dbReference type="Proteomes" id="UP001321542"/>
    </source>
</evidence>
<proteinExistence type="predicted"/>
<dbReference type="EMBL" id="AP018448">
    <property type="protein sequence ID" value="BBC36506.1"/>
    <property type="molecule type" value="Genomic_DNA"/>
</dbReference>
<protein>
    <submittedName>
        <fullName evidence="1">Uncharacterized protein</fullName>
    </submittedName>
</protein>
<keyword evidence="2" id="KW-1185">Reference proteome</keyword>